<evidence type="ECO:0000256" key="1">
    <source>
        <dbReference type="ARBA" id="ARBA00000900"/>
    </source>
</evidence>
<dbReference type="HOGENOM" id="CLU_735826_0_0_1"/>
<reference evidence="13" key="1">
    <citation type="journal article" date="2011" name="Proc. Natl. Acad. Sci. U.S.A.">
        <title>Obligate biotrophy features unraveled by the genomic analysis of rust fungi.</title>
        <authorList>
            <person name="Duplessis S."/>
            <person name="Cuomo C.A."/>
            <person name="Lin Y.-C."/>
            <person name="Aerts A."/>
            <person name="Tisserant E."/>
            <person name="Veneault-Fourrey C."/>
            <person name="Joly D.L."/>
            <person name="Hacquard S."/>
            <person name="Amselem J."/>
            <person name="Cantarel B.L."/>
            <person name="Chiu R."/>
            <person name="Coutinho P.M."/>
            <person name="Feau N."/>
            <person name="Field M."/>
            <person name="Frey P."/>
            <person name="Gelhaye E."/>
            <person name="Goldberg J."/>
            <person name="Grabherr M.G."/>
            <person name="Kodira C.D."/>
            <person name="Kohler A."/>
            <person name="Kuees U."/>
            <person name="Lindquist E.A."/>
            <person name="Lucas S.M."/>
            <person name="Mago R."/>
            <person name="Mauceli E."/>
            <person name="Morin E."/>
            <person name="Murat C."/>
            <person name="Pangilinan J.L."/>
            <person name="Park R."/>
            <person name="Pearson M."/>
            <person name="Quesneville H."/>
            <person name="Rouhier N."/>
            <person name="Sakthikumar S."/>
            <person name="Salamov A.A."/>
            <person name="Schmutz J."/>
            <person name="Selles B."/>
            <person name="Shapiro H."/>
            <person name="Tanguay P."/>
            <person name="Tuskan G.A."/>
            <person name="Henrissat B."/>
            <person name="Van de Peer Y."/>
            <person name="Rouze P."/>
            <person name="Ellis J.G."/>
            <person name="Dodds P.N."/>
            <person name="Schein J.E."/>
            <person name="Zhong S."/>
            <person name="Hamelin R.C."/>
            <person name="Grigoriev I.V."/>
            <person name="Szabo L.J."/>
            <person name="Martin F."/>
        </authorList>
    </citation>
    <scope>NUCLEOTIDE SEQUENCE [LARGE SCALE GENOMIC DNA]</scope>
    <source>
        <strain evidence="13">98AG31 / pathotype 3-4-7</strain>
    </source>
</reference>
<dbReference type="GO" id="GO:0061630">
    <property type="term" value="F:ubiquitin protein ligase activity"/>
    <property type="evidence" value="ECO:0007669"/>
    <property type="project" value="UniProtKB-EC"/>
</dbReference>
<dbReference type="AlphaFoldDB" id="F4RDM9"/>
<dbReference type="GO" id="GO:0008270">
    <property type="term" value="F:zinc ion binding"/>
    <property type="evidence" value="ECO:0007669"/>
    <property type="project" value="UniProtKB-KW"/>
</dbReference>
<evidence type="ECO:0000256" key="9">
    <source>
        <dbReference type="PROSITE-ProRule" id="PRU00175"/>
    </source>
</evidence>
<protein>
    <recommendedName>
        <fullName evidence="2">RING-type E3 ubiquitin transferase</fullName>
        <ecNumber evidence="2">2.3.2.27</ecNumber>
    </recommendedName>
</protein>
<dbReference type="InterPro" id="IPR018957">
    <property type="entry name" value="Znf_C3HC4_RING-type"/>
</dbReference>
<dbReference type="SMART" id="SM00184">
    <property type="entry name" value="RING"/>
    <property type="match status" value="1"/>
</dbReference>
<dbReference type="InterPro" id="IPR013083">
    <property type="entry name" value="Znf_RING/FYVE/PHD"/>
</dbReference>
<dbReference type="OrthoDB" id="21204at2759"/>
<dbReference type="Pfam" id="PF00097">
    <property type="entry name" value="zf-C3HC4"/>
    <property type="match status" value="1"/>
</dbReference>
<evidence type="ECO:0000256" key="10">
    <source>
        <dbReference type="SAM" id="MobiDB-lite"/>
    </source>
</evidence>
<keyword evidence="13" id="KW-1185">Reference proteome</keyword>
<feature type="region of interest" description="Disordered" evidence="10">
    <location>
        <begin position="91"/>
        <end position="115"/>
    </location>
</feature>
<dbReference type="GO" id="GO:0000209">
    <property type="term" value="P:protein polyubiquitination"/>
    <property type="evidence" value="ECO:0007669"/>
    <property type="project" value="TreeGrafter"/>
</dbReference>
<dbReference type="GeneID" id="18937392"/>
<evidence type="ECO:0000256" key="4">
    <source>
        <dbReference type="ARBA" id="ARBA00022723"/>
    </source>
</evidence>
<evidence type="ECO:0000256" key="8">
    <source>
        <dbReference type="ARBA" id="ARBA00023163"/>
    </source>
</evidence>
<proteinExistence type="predicted"/>
<dbReference type="PROSITE" id="PS50089">
    <property type="entry name" value="ZF_RING_2"/>
    <property type="match status" value="1"/>
</dbReference>
<dbReference type="PANTHER" id="PTHR46077">
    <property type="entry name" value="E3 UBIQUITIN-PROTEIN LIGASE TOPORS"/>
    <property type="match status" value="1"/>
</dbReference>
<evidence type="ECO:0000256" key="6">
    <source>
        <dbReference type="ARBA" id="ARBA00022833"/>
    </source>
</evidence>
<keyword evidence="4" id="KW-0479">Metal-binding</keyword>
<evidence type="ECO:0000259" key="11">
    <source>
        <dbReference type="PROSITE" id="PS50089"/>
    </source>
</evidence>
<dbReference type="InParanoid" id="F4RDM9"/>
<evidence type="ECO:0000313" key="13">
    <source>
        <dbReference type="Proteomes" id="UP000001072"/>
    </source>
</evidence>
<evidence type="ECO:0000313" key="12">
    <source>
        <dbReference type="EMBL" id="EGG09428.1"/>
    </source>
</evidence>
<dbReference type="EMBL" id="GL883097">
    <property type="protein sequence ID" value="EGG09428.1"/>
    <property type="molecule type" value="Genomic_DNA"/>
</dbReference>
<keyword evidence="6" id="KW-0862">Zinc</keyword>
<dbReference type="GO" id="GO:0006513">
    <property type="term" value="P:protein monoubiquitination"/>
    <property type="evidence" value="ECO:0007669"/>
    <property type="project" value="TreeGrafter"/>
</dbReference>
<dbReference type="PANTHER" id="PTHR46077:SF1">
    <property type="entry name" value="TOP1 BINDING ARGININE_SERINE RICH PROTEIN, E3 UBIQUITIN LIGASE"/>
    <property type="match status" value="1"/>
</dbReference>
<dbReference type="Gene3D" id="3.30.40.10">
    <property type="entry name" value="Zinc/RING finger domain, C3HC4 (zinc finger)"/>
    <property type="match status" value="1"/>
</dbReference>
<dbReference type="InterPro" id="IPR001841">
    <property type="entry name" value="Znf_RING"/>
</dbReference>
<organism evidence="13">
    <name type="scientific">Melampsora larici-populina (strain 98AG31 / pathotype 3-4-7)</name>
    <name type="common">Poplar leaf rust fungus</name>
    <dbReference type="NCBI Taxonomy" id="747676"/>
    <lineage>
        <taxon>Eukaryota</taxon>
        <taxon>Fungi</taxon>
        <taxon>Dikarya</taxon>
        <taxon>Basidiomycota</taxon>
        <taxon>Pucciniomycotina</taxon>
        <taxon>Pucciniomycetes</taxon>
        <taxon>Pucciniales</taxon>
        <taxon>Melampsoraceae</taxon>
        <taxon>Melampsora</taxon>
    </lineage>
</organism>
<evidence type="ECO:0000256" key="5">
    <source>
        <dbReference type="ARBA" id="ARBA00022771"/>
    </source>
</evidence>
<dbReference type="STRING" id="747676.F4RDM9"/>
<dbReference type="eggNOG" id="KOG0800">
    <property type="taxonomic scope" value="Eukaryota"/>
</dbReference>
<keyword evidence="3" id="KW-0808">Transferase</keyword>
<dbReference type="EC" id="2.3.2.27" evidence="2"/>
<comment type="catalytic activity">
    <reaction evidence="1">
        <text>S-ubiquitinyl-[E2 ubiquitin-conjugating enzyme]-L-cysteine + [acceptor protein]-L-lysine = [E2 ubiquitin-conjugating enzyme]-L-cysteine + N(6)-ubiquitinyl-[acceptor protein]-L-lysine.</text>
        <dbReference type="EC" id="2.3.2.27"/>
    </reaction>
</comment>
<dbReference type="RefSeq" id="XP_007407155.1">
    <property type="nucleotide sequence ID" value="XM_007407093.1"/>
</dbReference>
<dbReference type="VEuPathDB" id="FungiDB:MELLADRAFT_95890"/>
<keyword evidence="5 9" id="KW-0863">Zinc-finger</keyword>
<name>F4RDM9_MELLP</name>
<feature type="domain" description="RING-type" evidence="11">
    <location>
        <begin position="24"/>
        <end position="63"/>
    </location>
</feature>
<evidence type="ECO:0000256" key="3">
    <source>
        <dbReference type="ARBA" id="ARBA00022679"/>
    </source>
</evidence>
<keyword evidence="8" id="KW-0804">Transcription</keyword>
<evidence type="ECO:0000256" key="7">
    <source>
        <dbReference type="ARBA" id="ARBA00023015"/>
    </source>
</evidence>
<dbReference type="Proteomes" id="UP000001072">
    <property type="component" value="Unassembled WGS sequence"/>
</dbReference>
<sequence length="376" mass="43694">MSSYPQQHLNLSRQEEFKDETEKCAICLSETKDRTIIAPCYHSQYCFRCILVWSQKSRKCPLCLGPIDHFLHHLSPNADYERYYPLPLLQPEKPQPSTSTHHLHQPSLPSRSVSDSKIREIQETKHALISLDRRKFIYRHGLYAKHIGANEFTCFRPICPSSFTRHFAEHKTRVTTFLRRELAVFEHLEGQIEARIRYILQILLSLDCKSDSAIRLFTHYIAPNKKAIQLIHQLQSIHHDLLQSARNASDERLIPPPANRSDQTLAIHTSRLHIRFIIIAHRTTLSISTRHHLTSLSLSQKATKIKLPYIEPRTSLIRSKPKCSIEIYLSAQLTLQARRTHNIHCINYWYLLASIIFDTSAHSFSFSSTNSMSYLL</sequence>
<keyword evidence="7" id="KW-0805">Transcription regulation</keyword>
<gene>
    <name evidence="12" type="ORF">MELLADRAFT_95890</name>
</gene>
<dbReference type="KEGG" id="mlr:MELLADRAFT_95890"/>
<evidence type="ECO:0000256" key="2">
    <source>
        <dbReference type="ARBA" id="ARBA00012483"/>
    </source>
</evidence>
<dbReference type="SUPFAM" id="SSF57850">
    <property type="entry name" value="RING/U-box"/>
    <property type="match status" value="1"/>
</dbReference>
<accession>F4RDM9</accession>